<keyword evidence="2" id="KW-1185">Reference proteome</keyword>
<dbReference type="AlphaFoldDB" id="A0A176VSH1"/>
<reference evidence="1" key="1">
    <citation type="submission" date="2016-03" db="EMBL/GenBank/DDBJ databases">
        <title>Mechanisms controlling the formation of the plant cell surface in tip-growing cells are functionally conserved among land plants.</title>
        <authorList>
            <person name="Honkanen S."/>
            <person name="Jones V.A."/>
            <person name="Morieri G."/>
            <person name="Champion C."/>
            <person name="Hetherington A.J."/>
            <person name="Kelly S."/>
            <person name="Saint-Marcoux D."/>
            <person name="Proust H."/>
            <person name="Prescott H."/>
            <person name="Dolan L."/>
        </authorList>
    </citation>
    <scope>NUCLEOTIDE SEQUENCE [LARGE SCALE GENOMIC DNA]</scope>
    <source>
        <tissue evidence="1">Whole gametophyte</tissue>
    </source>
</reference>
<dbReference type="Proteomes" id="UP000077202">
    <property type="component" value="Unassembled WGS sequence"/>
</dbReference>
<accession>A0A176VSH1</accession>
<protein>
    <submittedName>
        <fullName evidence="1">Uncharacterized protein</fullName>
    </submittedName>
</protein>
<organism evidence="1 2">
    <name type="scientific">Marchantia polymorpha subsp. ruderalis</name>
    <dbReference type="NCBI Taxonomy" id="1480154"/>
    <lineage>
        <taxon>Eukaryota</taxon>
        <taxon>Viridiplantae</taxon>
        <taxon>Streptophyta</taxon>
        <taxon>Embryophyta</taxon>
        <taxon>Marchantiophyta</taxon>
        <taxon>Marchantiopsida</taxon>
        <taxon>Marchantiidae</taxon>
        <taxon>Marchantiales</taxon>
        <taxon>Marchantiaceae</taxon>
        <taxon>Marchantia</taxon>
    </lineage>
</organism>
<evidence type="ECO:0000313" key="1">
    <source>
        <dbReference type="EMBL" id="OAE23281.1"/>
    </source>
</evidence>
<comment type="caution">
    <text evidence="1">The sequence shown here is derived from an EMBL/GenBank/DDBJ whole genome shotgun (WGS) entry which is preliminary data.</text>
</comment>
<proteinExistence type="predicted"/>
<sequence length="97" mass="10902">MTLTKMLKPMFGYLSYIAVGMQNHKHAKDDESINNTNSADMDKTKDIPTAIKSLEEFDADMDATIAESDRSFLDIKLSDDMQNGELFATNDEDTDDD</sequence>
<name>A0A176VSH1_MARPO</name>
<dbReference type="EMBL" id="LVLJ01002893">
    <property type="protein sequence ID" value="OAE23281.1"/>
    <property type="molecule type" value="Genomic_DNA"/>
</dbReference>
<gene>
    <name evidence="1" type="ORF">AXG93_745s1030</name>
</gene>
<evidence type="ECO:0000313" key="2">
    <source>
        <dbReference type="Proteomes" id="UP000077202"/>
    </source>
</evidence>